<comment type="caution">
    <text evidence="2">The sequence shown here is derived from an EMBL/GenBank/DDBJ whole genome shotgun (WGS) entry which is preliminary data.</text>
</comment>
<evidence type="ECO:0000256" key="1">
    <source>
        <dbReference type="ARBA" id="ARBA00007401"/>
    </source>
</evidence>
<dbReference type="GO" id="GO:0005102">
    <property type="term" value="F:signaling receptor binding"/>
    <property type="evidence" value="ECO:0007669"/>
    <property type="project" value="TreeGrafter"/>
</dbReference>
<sequence length="138" mass="15861">MLVPSSFNDIGQDWRLQFVSQMWYEQEVTLLKQWTQDLHRRVVLRIGSAHSYAIMWVNGIDALEHEGSTSPSTPTSAACFRYPKDYFVRNADFDFFNYVGLQRSVLLYTTPTTYIDDITVTTGVEHDSGLVNDQISVK</sequence>
<comment type="similarity">
    <text evidence="1">Belongs to the glycosyl hydrolase 2 family.</text>
</comment>
<proteinExistence type="inferred from homology"/>
<organism evidence="2">
    <name type="scientific">Pongo abelii</name>
    <name type="common">Sumatran orangutan</name>
    <name type="synonym">Pongo pygmaeus abelii</name>
    <dbReference type="NCBI Taxonomy" id="9601"/>
    <lineage>
        <taxon>Eukaryota</taxon>
        <taxon>Metazoa</taxon>
        <taxon>Chordata</taxon>
        <taxon>Craniata</taxon>
        <taxon>Vertebrata</taxon>
        <taxon>Euteleostomi</taxon>
        <taxon>Mammalia</taxon>
        <taxon>Eutheria</taxon>
        <taxon>Euarchontoglires</taxon>
        <taxon>Primates</taxon>
        <taxon>Haplorrhini</taxon>
        <taxon>Catarrhini</taxon>
        <taxon>Hominidae</taxon>
        <taxon>Pongo</taxon>
    </lineage>
</organism>
<name>A0A2J8QZQ7_PONAB</name>
<evidence type="ECO:0000313" key="2">
    <source>
        <dbReference type="EMBL" id="PNJ01759.1"/>
    </source>
</evidence>
<dbReference type="PANTHER" id="PTHR10066:SF67">
    <property type="entry name" value="BETA-GLUCURONIDASE"/>
    <property type="match status" value="1"/>
</dbReference>
<protein>
    <submittedName>
        <fullName evidence="2">Uncharacterized protein</fullName>
    </submittedName>
</protein>
<dbReference type="GO" id="GO:0005615">
    <property type="term" value="C:extracellular space"/>
    <property type="evidence" value="ECO:0007669"/>
    <property type="project" value="TreeGrafter"/>
</dbReference>
<dbReference type="GO" id="GO:0004566">
    <property type="term" value="F:beta-glucuronidase activity"/>
    <property type="evidence" value="ECO:0007669"/>
    <property type="project" value="TreeGrafter"/>
</dbReference>
<dbReference type="AlphaFoldDB" id="A0A2J8QZQ7"/>
<accession>A0A2J8QZQ7</accession>
<dbReference type="Gene3D" id="2.60.120.260">
    <property type="entry name" value="Galactose-binding domain-like"/>
    <property type="match status" value="2"/>
</dbReference>
<reference evidence="2" key="1">
    <citation type="submission" date="2017-12" db="EMBL/GenBank/DDBJ databases">
        <title>High-resolution comparative analysis of great ape genomes.</title>
        <authorList>
            <person name="Pollen A."/>
            <person name="Hastie A."/>
            <person name="Hormozdiari F."/>
            <person name="Dougherty M."/>
            <person name="Liu R."/>
            <person name="Chaisson M."/>
            <person name="Hoppe E."/>
            <person name="Hill C."/>
            <person name="Pang A."/>
            <person name="Hillier L."/>
            <person name="Baker C."/>
            <person name="Armstrong J."/>
            <person name="Shendure J."/>
            <person name="Paten B."/>
            <person name="Wilson R."/>
            <person name="Chao H."/>
            <person name="Schneider V."/>
            <person name="Ventura M."/>
            <person name="Kronenberg Z."/>
            <person name="Murali S."/>
            <person name="Gordon D."/>
            <person name="Cantsilieris S."/>
            <person name="Munson K."/>
            <person name="Nelson B."/>
            <person name="Raja A."/>
            <person name="Underwood J."/>
            <person name="Diekhans M."/>
            <person name="Fiddes I."/>
            <person name="Haussler D."/>
            <person name="Eichler E."/>
        </authorList>
    </citation>
    <scope>NUCLEOTIDE SEQUENCE [LARGE SCALE GENOMIC DNA]</scope>
    <source>
        <strain evidence="2">Susie</strain>
    </source>
</reference>
<dbReference type="PANTHER" id="PTHR10066">
    <property type="entry name" value="BETA-GLUCURONIDASE"/>
    <property type="match status" value="1"/>
</dbReference>
<dbReference type="GO" id="GO:0030246">
    <property type="term" value="F:carbohydrate binding"/>
    <property type="evidence" value="ECO:0007669"/>
    <property type="project" value="TreeGrafter"/>
</dbReference>
<gene>
    <name evidence="2" type="ORF">CR201_G0055535</name>
</gene>
<dbReference type="InterPro" id="IPR008979">
    <property type="entry name" value="Galactose-bd-like_sf"/>
</dbReference>
<dbReference type="SUPFAM" id="SSF49785">
    <property type="entry name" value="Galactose-binding domain-like"/>
    <property type="match status" value="1"/>
</dbReference>
<dbReference type="EMBL" id="NDHI03003977">
    <property type="protein sequence ID" value="PNJ01759.1"/>
    <property type="molecule type" value="Genomic_DNA"/>
</dbReference>
<dbReference type="GO" id="GO:0019391">
    <property type="term" value="P:glucuronoside catabolic process"/>
    <property type="evidence" value="ECO:0007669"/>
    <property type="project" value="TreeGrafter"/>
</dbReference>